<dbReference type="STRING" id="50429.A0A2B4RIN1"/>
<evidence type="ECO:0000256" key="8">
    <source>
        <dbReference type="ARBA" id="ARBA00023180"/>
    </source>
</evidence>
<dbReference type="AlphaFoldDB" id="A0A2B4RIN1"/>
<evidence type="ECO:0000256" key="5">
    <source>
        <dbReference type="ARBA" id="ARBA00022737"/>
    </source>
</evidence>
<gene>
    <name evidence="14" type="primary">NOTCH2</name>
    <name evidence="14" type="ORF">AWC38_SpisGene19039</name>
</gene>
<dbReference type="SUPFAM" id="SSF82671">
    <property type="entry name" value="SEA domain"/>
    <property type="match status" value="1"/>
</dbReference>
<keyword evidence="4" id="KW-0732">Signal</keyword>
<evidence type="ECO:0000256" key="4">
    <source>
        <dbReference type="ARBA" id="ARBA00022729"/>
    </source>
</evidence>
<evidence type="ECO:0000256" key="6">
    <source>
        <dbReference type="ARBA" id="ARBA00023136"/>
    </source>
</evidence>
<dbReference type="SMART" id="SM00179">
    <property type="entry name" value="EGF_CA"/>
    <property type="match status" value="1"/>
</dbReference>
<dbReference type="EMBL" id="LSMT01000527">
    <property type="protein sequence ID" value="PFX16669.1"/>
    <property type="molecule type" value="Genomic_DNA"/>
</dbReference>
<evidence type="ECO:0000256" key="2">
    <source>
        <dbReference type="ARBA" id="ARBA00022475"/>
    </source>
</evidence>
<dbReference type="PROSITE" id="PS50024">
    <property type="entry name" value="SEA"/>
    <property type="match status" value="1"/>
</dbReference>
<dbReference type="Proteomes" id="UP000225706">
    <property type="component" value="Unassembled WGS sequence"/>
</dbReference>
<dbReference type="Pfam" id="PF01390">
    <property type="entry name" value="SEA"/>
    <property type="match status" value="1"/>
</dbReference>
<dbReference type="GO" id="GO:0005886">
    <property type="term" value="C:plasma membrane"/>
    <property type="evidence" value="ECO:0007669"/>
    <property type="project" value="UniProtKB-SubCell"/>
</dbReference>
<dbReference type="PROSITE" id="PS00010">
    <property type="entry name" value="ASX_HYDROXYL"/>
    <property type="match status" value="1"/>
</dbReference>
<keyword evidence="15" id="KW-1185">Reference proteome</keyword>
<keyword evidence="11" id="KW-0812">Transmembrane</keyword>
<evidence type="ECO:0000259" key="12">
    <source>
        <dbReference type="PROSITE" id="PS50024"/>
    </source>
</evidence>
<evidence type="ECO:0000313" key="15">
    <source>
        <dbReference type="Proteomes" id="UP000225706"/>
    </source>
</evidence>
<name>A0A2B4RIN1_STYPI</name>
<evidence type="ECO:0000256" key="11">
    <source>
        <dbReference type="SAM" id="Phobius"/>
    </source>
</evidence>
<organism evidence="14 15">
    <name type="scientific">Stylophora pistillata</name>
    <name type="common">Smooth cauliflower coral</name>
    <dbReference type="NCBI Taxonomy" id="50429"/>
    <lineage>
        <taxon>Eukaryota</taxon>
        <taxon>Metazoa</taxon>
        <taxon>Cnidaria</taxon>
        <taxon>Anthozoa</taxon>
        <taxon>Hexacorallia</taxon>
        <taxon>Scleractinia</taxon>
        <taxon>Astrocoeniina</taxon>
        <taxon>Pocilloporidae</taxon>
        <taxon>Stylophora</taxon>
    </lineage>
</organism>
<dbReference type="Gene3D" id="3.30.70.960">
    <property type="entry name" value="SEA domain"/>
    <property type="match status" value="1"/>
</dbReference>
<evidence type="ECO:0000256" key="7">
    <source>
        <dbReference type="ARBA" id="ARBA00023157"/>
    </source>
</evidence>
<keyword evidence="11" id="KW-1133">Transmembrane helix</keyword>
<dbReference type="SMART" id="SM00181">
    <property type="entry name" value="EGF"/>
    <property type="match status" value="1"/>
</dbReference>
<keyword evidence="2" id="KW-1003">Cell membrane</keyword>
<dbReference type="GO" id="GO:0005509">
    <property type="term" value="F:calcium ion binding"/>
    <property type="evidence" value="ECO:0007669"/>
    <property type="project" value="InterPro"/>
</dbReference>
<comment type="caution">
    <text evidence="9">Lacks conserved residue(s) required for the propagation of feature annotation.</text>
</comment>
<sequence length="358" mass="39436">MSSNSFGNNPKNGLRAAPLYQRCKTSVSPLARRFETNIDECVNHTCANGASCIDGANNFSCNCLPGYTGERCENVISVEIRIEKTWNEDLRDESSTSYKELASIIEDEIRKQYSGVKNFIGVQIVAFRPGSIVAEFKLLFKQKFSDDTALAPLKKAVGNGKLGPLAVDPKYVKIVKEEEGNLQTFGSSDSSNRSNNSSSSNDGRIRTSSSGNDPTEDAKGELPYPLIIGASCGGIFVILLISICLVRHCQREKRLDRRRISDGMPSEVAFPNQEKYELKDARSKEDIVSFEELGLWKEAGDNEKFHGGARYQEVGIANMATDDQDIGKSSDSGYHLETGMARDPARYQQIGIFKKAGK</sequence>
<dbReference type="PRINTS" id="PR00010">
    <property type="entry name" value="EGFBLOOD"/>
</dbReference>
<proteinExistence type="predicted"/>
<evidence type="ECO:0000313" key="14">
    <source>
        <dbReference type="EMBL" id="PFX16669.1"/>
    </source>
</evidence>
<reference evidence="15" key="1">
    <citation type="journal article" date="2017" name="bioRxiv">
        <title>Comparative analysis of the genomes of Stylophora pistillata and Acropora digitifera provides evidence for extensive differences between species of corals.</title>
        <authorList>
            <person name="Voolstra C.R."/>
            <person name="Li Y."/>
            <person name="Liew Y.J."/>
            <person name="Baumgarten S."/>
            <person name="Zoccola D."/>
            <person name="Flot J.-F."/>
            <person name="Tambutte S."/>
            <person name="Allemand D."/>
            <person name="Aranda M."/>
        </authorList>
    </citation>
    <scope>NUCLEOTIDE SEQUENCE [LARGE SCALE GENOMIC DNA]</scope>
</reference>
<dbReference type="InterPro" id="IPR000742">
    <property type="entry name" value="EGF"/>
</dbReference>
<dbReference type="OrthoDB" id="5981622at2759"/>
<feature type="domain" description="EGF-like" evidence="13">
    <location>
        <begin position="37"/>
        <end position="73"/>
    </location>
</feature>
<dbReference type="InterPro" id="IPR000082">
    <property type="entry name" value="SEA_dom"/>
</dbReference>
<keyword evidence="5" id="KW-0677">Repeat</keyword>
<comment type="caution">
    <text evidence="14">The sequence shown here is derived from an EMBL/GenBank/DDBJ whole genome shotgun (WGS) entry which is preliminary data.</text>
</comment>
<dbReference type="InterPro" id="IPR000152">
    <property type="entry name" value="EGF-type_Asp/Asn_hydroxyl_site"/>
</dbReference>
<dbReference type="PROSITE" id="PS01186">
    <property type="entry name" value="EGF_2"/>
    <property type="match status" value="1"/>
</dbReference>
<evidence type="ECO:0000256" key="9">
    <source>
        <dbReference type="PROSITE-ProRule" id="PRU00076"/>
    </source>
</evidence>
<accession>A0A2B4RIN1</accession>
<feature type="region of interest" description="Disordered" evidence="10">
    <location>
        <begin position="183"/>
        <end position="217"/>
    </location>
</feature>
<dbReference type="PANTHER" id="PTHR24037:SF11">
    <property type="entry name" value="MUCIN-2-LIKE"/>
    <property type="match status" value="1"/>
</dbReference>
<evidence type="ECO:0000259" key="13">
    <source>
        <dbReference type="PROSITE" id="PS50026"/>
    </source>
</evidence>
<keyword evidence="8" id="KW-0325">Glycoprotein</keyword>
<evidence type="ECO:0000256" key="3">
    <source>
        <dbReference type="ARBA" id="ARBA00022536"/>
    </source>
</evidence>
<dbReference type="InterPro" id="IPR001881">
    <property type="entry name" value="EGF-like_Ca-bd_dom"/>
</dbReference>
<dbReference type="FunFam" id="2.10.25.10:FF:000123">
    <property type="entry name" value="Crumbs homolog 1 (Drosophila)"/>
    <property type="match status" value="1"/>
</dbReference>
<feature type="domain" description="SEA" evidence="12">
    <location>
        <begin position="70"/>
        <end position="179"/>
    </location>
</feature>
<dbReference type="PROSITE" id="PS01187">
    <property type="entry name" value="EGF_CA"/>
    <property type="match status" value="1"/>
</dbReference>
<keyword evidence="6 11" id="KW-0472">Membrane</keyword>
<evidence type="ECO:0000256" key="1">
    <source>
        <dbReference type="ARBA" id="ARBA00004236"/>
    </source>
</evidence>
<keyword evidence="3 9" id="KW-0245">EGF-like domain</keyword>
<dbReference type="Gene3D" id="2.10.25.10">
    <property type="entry name" value="Laminin"/>
    <property type="match status" value="1"/>
</dbReference>
<dbReference type="PROSITE" id="PS00022">
    <property type="entry name" value="EGF_1"/>
    <property type="match status" value="1"/>
</dbReference>
<dbReference type="SUPFAM" id="SSF57196">
    <property type="entry name" value="EGF/Laminin"/>
    <property type="match status" value="1"/>
</dbReference>
<evidence type="ECO:0000256" key="10">
    <source>
        <dbReference type="SAM" id="MobiDB-lite"/>
    </source>
</evidence>
<dbReference type="InterPro" id="IPR036364">
    <property type="entry name" value="SEA_dom_sf"/>
</dbReference>
<comment type="subcellular location">
    <subcellularLocation>
        <location evidence="1">Cell membrane</location>
    </subcellularLocation>
</comment>
<dbReference type="Pfam" id="PF00008">
    <property type="entry name" value="EGF"/>
    <property type="match status" value="1"/>
</dbReference>
<protein>
    <submittedName>
        <fullName evidence="14">Neurogenic locus notch-like protein 2</fullName>
    </submittedName>
</protein>
<feature type="disulfide bond" evidence="9">
    <location>
        <begin position="63"/>
        <end position="72"/>
    </location>
</feature>
<dbReference type="PANTHER" id="PTHR24037">
    <property type="entry name" value="HEART DEVELOPMENT PROTEIN WITH EGF-LIKE DOMAINS 1"/>
    <property type="match status" value="1"/>
</dbReference>
<feature type="transmembrane region" description="Helical" evidence="11">
    <location>
        <begin position="224"/>
        <end position="249"/>
    </location>
</feature>
<dbReference type="InterPro" id="IPR018097">
    <property type="entry name" value="EGF_Ca-bd_CS"/>
</dbReference>
<keyword evidence="7 9" id="KW-1015">Disulfide bond</keyword>
<feature type="compositionally biased region" description="Low complexity" evidence="10">
    <location>
        <begin position="186"/>
        <end position="202"/>
    </location>
</feature>
<dbReference type="CDD" id="cd00054">
    <property type="entry name" value="EGF_CA"/>
    <property type="match status" value="1"/>
</dbReference>
<dbReference type="PROSITE" id="PS50026">
    <property type="entry name" value="EGF_3"/>
    <property type="match status" value="1"/>
</dbReference>